<dbReference type="Pfam" id="PF17906">
    <property type="entry name" value="HTH_48"/>
    <property type="match status" value="1"/>
</dbReference>
<dbReference type="EMBL" id="CAJNOJ010000459">
    <property type="protein sequence ID" value="CAF1455793.1"/>
    <property type="molecule type" value="Genomic_DNA"/>
</dbReference>
<dbReference type="PANTHER" id="PTHR46060:SF2">
    <property type="entry name" value="HISTONE-LYSINE N-METHYLTRANSFERASE SETMAR"/>
    <property type="match status" value="1"/>
</dbReference>
<dbReference type="InterPro" id="IPR001888">
    <property type="entry name" value="Transposase_1"/>
</dbReference>
<reference evidence="2" key="1">
    <citation type="submission" date="2021-02" db="EMBL/GenBank/DDBJ databases">
        <authorList>
            <person name="Nowell W R."/>
        </authorList>
    </citation>
    <scope>NUCLEOTIDE SEQUENCE</scope>
</reference>
<dbReference type="InterPro" id="IPR036397">
    <property type="entry name" value="RNaseH_sf"/>
</dbReference>
<dbReference type="Proteomes" id="UP000663828">
    <property type="component" value="Unassembled WGS sequence"/>
</dbReference>
<dbReference type="GO" id="GO:0000014">
    <property type="term" value="F:single-stranded DNA endodeoxyribonuclease activity"/>
    <property type="evidence" value="ECO:0007669"/>
    <property type="project" value="TreeGrafter"/>
</dbReference>
<dbReference type="Gene3D" id="3.30.420.10">
    <property type="entry name" value="Ribonuclease H-like superfamily/Ribonuclease H"/>
    <property type="match status" value="1"/>
</dbReference>
<protein>
    <recommendedName>
        <fullName evidence="1">Mos1 transposase HTH domain-containing protein</fullName>
    </recommendedName>
</protein>
<dbReference type="EMBL" id="CAJNOR010005418">
    <property type="protein sequence ID" value="CAF1561658.1"/>
    <property type="molecule type" value="Genomic_DNA"/>
</dbReference>
<evidence type="ECO:0000313" key="4">
    <source>
        <dbReference type="Proteomes" id="UP000663828"/>
    </source>
</evidence>
<dbReference type="GO" id="GO:0006303">
    <property type="term" value="P:double-strand break repair via nonhomologous end joining"/>
    <property type="evidence" value="ECO:0007669"/>
    <property type="project" value="TreeGrafter"/>
</dbReference>
<dbReference type="GO" id="GO:0044547">
    <property type="term" value="F:DNA topoisomerase binding"/>
    <property type="evidence" value="ECO:0007669"/>
    <property type="project" value="TreeGrafter"/>
</dbReference>
<dbReference type="GO" id="GO:0003697">
    <property type="term" value="F:single-stranded DNA binding"/>
    <property type="evidence" value="ECO:0007669"/>
    <property type="project" value="TreeGrafter"/>
</dbReference>
<dbReference type="GO" id="GO:0035861">
    <property type="term" value="C:site of double-strand break"/>
    <property type="evidence" value="ECO:0007669"/>
    <property type="project" value="TreeGrafter"/>
</dbReference>
<accession>A0A815PYP5</accession>
<dbReference type="GO" id="GO:0044774">
    <property type="term" value="P:mitotic DNA integrity checkpoint signaling"/>
    <property type="evidence" value="ECO:0007669"/>
    <property type="project" value="TreeGrafter"/>
</dbReference>
<dbReference type="GO" id="GO:0005634">
    <property type="term" value="C:nucleus"/>
    <property type="evidence" value="ECO:0007669"/>
    <property type="project" value="TreeGrafter"/>
</dbReference>
<dbReference type="Pfam" id="PF01359">
    <property type="entry name" value="Transposase_1"/>
    <property type="match status" value="1"/>
</dbReference>
<dbReference type="Gene3D" id="1.10.10.10">
    <property type="entry name" value="Winged helix-like DNA-binding domain superfamily/Winged helix DNA-binding domain"/>
    <property type="match status" value="1"/>
</dbReference>
<gene>
    <name evidence="2" type="ORF">EDS130_LOCUS39822</name>
    <name evidence="3" type="ORF">XAT740_LOCUS43667</name>
</gene>
<proteinExistence type="predicted"/>
<sequence length="227" mass="26502">MDTDLELKMNLSRREIRVLLLHEFRLDHKATEAANNICSTMGEDVLSIRTAQHWFNRFKNGNLELDDLPRSGRPMEVDVDLLNQLIEQDPRLTSRCLAEQLGCSHTTVEKHLNELGKTWRYGVWIPHELSPRQLQCRVDACMDLMTSHRNYQWLCNLITGDEKWVLYVNHTHRRQWLSPGQTGVATPKPELHPKKVMLSVWWGVNGIIHWEILPNDCTITANLYCQQ</sequence>
<dbReference type="InterPro" id="IPR041426">
    <property type="entry name" value="Mos1_HTH"/>
</dbReference>
<comment type="caution">
    <text evidence="2">The sequence shown here is derived from an EMBL/GenBank/DDBJ whole genome shotgun (WGS) entry which is preliminary data.</text>
</comment>
<dbReference type="Proteomes" id="UP000663852">
    <property type="component" value="Unassembled WGS sequence"/>
</dbReference>
<feature type="domain" description="Mos1 transposase HTH" evidence="1">
    <location>
        <begin position="13"/>
        <end position="62"/>
    </location>
</feature>
<dbReference type="Gene3D" id="1.10.10.1450">
    <property type="match status" value="1"/>
</dbReference>
<dbReference type="GO" id="GO:0003690">
    <property type="term" value="F:double-stranded DNA binding"/>
    <property type="evidence" value="ECO:0007669"/>
    <property type="project" value="TreeGrafter"/>
</dbReference>
<keyword evidence="4" id="KW-1185">Reference proteome</keyword>
<dbReference type="PANTHER" id="PTHR46060">
    <property type="entry name" value="MARINER MOS1 TRANSPOSASE-LIKE PROTEIN"/>
    <property type="match status" value="1"/>
</dbReference>
<name>A0A815PYP5_ADIRI</name>
<dbReference type="OrthoDB" id="616263at2759"/>
<dbReference type="InterPro" id="IPR052709">
    <property type="entry name" value="Transposase-MT_Hybrid"/>
</dbReference>
<dbReference type="GO" id="GO:0046975">
    <property type="term" value="F:histone H3K36 methyltransferase activity"/>
    <property type="evidence" value="ECO:0007669"/>
    <property type="project" value="TreeGrafter"/>
</dbReference>
<evidence type="ECO:0000313" key="3">
    <source>
        <dbReference type="EMBL" id="CAF1561658.1"/>
    </source>
</evidence>
<evidence type="ECO:0000313" key="2">
    <source>
        <dbReference type="EMBL" id="CAF1455793.1"/>
    </source>
</evidence>
<dbReference type="InterPro" id="IPR036388">
    <property type="entry name" value="WH-like_DNA-bd_sf"/>
</dbReference>
<evidence type="ECO:0000259" key="1">
    <source>
        <dbReference type="Pfam" id="PF17906"/>
    </source>
</evidence>
<dbReference type="AlphaFoldDB" id="A0A815PYP5"/>
<evidence type="ECO:0000313" key="5">
    <source>
        <dbReference type="Proteomes" id="UP000663852"/>
    </source>
</evidence>
<dbReference type="GO" id="GO:0000729">
    <property type="term" value="P:DNA double-strand break processing"/>
    <property type="evidence" value="ECO:0007669"/>
    <property type="project" value="TreeGrafter"/>
</dbReference>
<dbReference type="GO" id="GO:0042800">
    <property type="term" value="F:histone H3K4 methyltransferase activity"/>
    <property type="evidence" value="ECO:0007669"/>
    <property type="project" value="TreeGrafter"/>
</dbReference>
<dbReference type="GO" id="GO:0015074">
    <property type="term" value="P:DNA integration"/>
    <property type="evidence" value="ECO:0007669"/>
    <property type="project" value="TreeGrafter"/>
</dbReference>
<dbReference type="GO" id="GO:0031297">
    <property type="term" value="P:replication fork processing"/>
    <property type="evidence" value="ECO:0007669"/>
    <property type="project" value="TreeGrafter"/>
</dbReference>
<dbReference type="GO" id="GO:0000793">
    <property type="term" value="C:condensed chromosome"/>
    <property type="evidence" value="ECO:0007669"/>
    <property type="project" value="TreeGrafter"/>
</dbReference>
<organism evidence="2 5">
    <name type="scientific">Adineta ricciae</name>
    <name type="common">Rotifer</name>
    <dbReference type="NCBI Taxonomy" id="249248"/>
    <lineage>
        <taxon>Eukaryota</taxon>
        <taxon>Metazoa</taxon>
        <taxon>Spiralia</taxon>
        <taxon>Gnathifera</taxon>
        <taxon>Rotifera</taxon>
        <taxon>Eurotatoria</taxon>
        <taxon>Bdelloidea</taxon>
        <taxon>Adinetida</taxon>
        <taxon>Adinetidae</taxon>
        <taxon>Adineta</taxon>
    </lineage>
</organism>